<name>A0AAX4K1I8_9TREE</name>
<proteinExistence type="inferred from homology"/>
<dbReference type="SUPFAM" id="SSF50978">
    <property type="entry name" value="WD40 repeat-like"/>
    <property type="match status" value="1"/>
</dbReference>
<accession>A0AAX4K1I8</accession>
<comment type="subcellular location">
    <subcellularLocation>
        <location evidence="1">Cytoplasm</location>
        <location evidence="1">Cytoskeleton</location>
    </subcellularLocation>
</comment>
<keyword evidence="3" id="KW-0963">Cytoplasm</keyword>
<comment type="similarity">
    <text evidence="2">Belongs to the WD repeat ARPC1 family.</text>
</comment>
<feature type="repeat" description="WD" evidence="10">
    <location>
        <begin position="51"/>
        <end position="82"/>
    </location>
</feature>
<evidence type="ECO:0000256" key="9">
    <source>
        <dbReference type="ARBA" id="ARBA00041789"/>
    </source>
</evidence>
<dbReference type="SMART" id="SM00320">
    <property type="entry name" value="WD40"/>
    <property type="match status" value="6"/>
</dbReference>
<keyword evidence="13" id="KW-1185">Reference proteome</keyword>
<dbReference type="PANTHER" id="PTHR10709">
    <property type="entry name" value="ACTIN-RELATED PROTEIN 2/3 COMPLEX SUBUNIT 1"/>
    <property type="match status" value="1"/>
</dbReference>
<gene>
    <name evidence="12" type="ORF">L201_005979</name>
</gene>
<feature type="region of interest" description="Disordered" evidence="11">
    <location>
        <begin position="330"/>
        <end position="351"/>
    </location>
</feature>
<evidence type="ECO:0000256" key="6">
    <source>
        <dbReference type="ARBA" id="ARBA00023203"/>
    </source>
</evidence>
<evidence type="ECO:0000256" key="4">
    <source>
        <dbReference type="ARBA" id="ARBA00022574"/>
    </source>
</evidence>
<dbReference type="GO" id="GO:0051015">
    <property type="term" value="F:actin filament binding"/>
    <property type="evidence" value="ECO:0007669"/>
    <property type="project" value="TreeGrafter"/>
</dbReference>
<feature type="region of interest" description="Disordered" evidence="11">
    <location>
        <begin position="288"/>
        <end position="314"/>
    </location>
</feature>
<dbReference type="InterPro" id="IPR001680">
    <property type="entry name" value="WD40_rpt"/>
</dbReference>
<dbReference type="GO" id="GO:0034314">
    <property type="term" value="P:Arp2/3 complex-mediated actin nucleation"/>
    <property type="evidence" value="ECO:0007669"/>
    <property type="project" value="InterPro"/>
</dbReference>
<keyword evidence="7" id="KW-0206">Cytoskeleton</keyword>
<dbReference type="AlphaFoldDB" id="A0AAX4K1I8"/>
<evidence type="ECO:0000313" key="12">
    <source>
        <dbReference type="EMBL" id="WWC91039.1"/>
    </source>
</evidence>
<dbReference type="GeneID" id="91096649"/>
<dbReference type="PIRSF" id="PIRSF038093">
    <property type="entry name" value="ARP2/3_su1"/>
    <property type="match status" value="1"/>
</dbReference>
<evidence type="ECO:0000256" key="1">
    <source>
        <dbReference type="ARBA" id="ARBA00004245"/>
    </source>
</evidence>
<dbReference type="PROSITE" id="PS50082">
    <property type="entry name" value="WD_REPEATS_2"/>
    <property type="match status" value="1"/>
</dbReference>
<dbReference type="EMBL" id="CP144105">
    <property type="protein sequence ID" value="WWC91039.1"/>
    <property type="molecule type" value="Genomic_DNA"/>
</dbReference>
<dbReference type="Pfam" id="PF00400">
    <property type="entry name" value="WD40"/>
    <property type="match status" value="3"/>
</dbReference>
<evidence type="ECO:0000256" key="10">
    <source>
        <dbReference type="PROSITE-ProRule" id="PRU00221"/>
    </source>
</evidence>
<dbReference type="GO" id="GO:0005885">
    <property type="term" value="C:Arp2/3 protein complex"/>
    <property type="evidence" value="ECO:0007669"/>
    <property type="project" value="InterPro"/>
</dbReference>
<keyword evidence="6" id="KW-0009">Actin-binding</keyword>
<evidence type="ECO:0000256" key="11">
    <source>
        <dbReference type="SAM" id="MobiDB-lite"/>
    </source>
</evidence>
<evidence type="ECO:0000313" key="13">
    <source>
        <dbReference type="Proteomes" id="UP001355207"/>
    </source>
</evidence>
<dbReference type="InterPro" id="IPR036322">
    <property type="entry name" value="WD40_repeat_dom_sf"/>
</dbReference>
<feature type="compositionally biased region" description="Low complexity" evidence="11">
    <location>
        <begin position="288"/>
        <end position="299"/>
    </location>
</feature>
<sequence length="419" mass="44557">MSAPEVFQLSLGPLTGIAFSPDRSQVCVCPNSNEAQIYTRNGDSWDLTDTLAEHDKLITAIAWGPNTNRIVTCSQDRNAYVWTQTEQGWKPALVILKINRAATSVKWSPAENKFAVGSGSRVIAICHFDEENNWWTAKQIKKPLRSTVLSLDWHPNNYLLAAGTADGKVYVYSGYIKGLESKPEATIWGDRLPTGQLLAEFRSPNGGWIHDVAFSPSGDALAFVAHDSSVNIIYASGPNEPPAAHIVVKLPALPFTSLTWTSESSIVAAGHDCQPILFSGSSSGWSLSNSLDDPSSSGSKPLTPSATGVRSGGVGRLGNNEAFNMFKAADSKGQRSVSQPGAGGSSSTASTGLTQVGQDGLLLTVHQNTITHVEAYEWNQNGDVSKIFTAGRDGRLVIWPVTSGGSKGGLAGRMAGLQV</sequence>
<evidence type="ECO:0000256" key="5">
    <source>
        <dbReference type="ARBA" id="ARBA00022737"/>
    </source>
</evidence>
<evidence type="ECO:0000256" key="8">
    <source>
        <dbReference type="ARBA" id="ARBA00041244"/>
    </source>
</evidence>
<dbReference type="PROSITE" id="PS50294">
    <property type="entry name" value="WD_REPEATS_REGION"/>
    <property type="match status" value="1"/>
</dbReference>
<reference evidence="12 13" key="1">
    <citation type="submission" date="2024-01" db="EMBL/GenBank/DDBJ databases">
        <title>Comparative genomics of Cryptococcus and Kwoniella reveals pathogenesis evolution and contrasting modes of karyotype evolution via chromosome fusion or intercentromeric recombination.</title>
        <authorList>
            <person name="Coelho M.A."/>
            <person name="David-Palma M."/>
            <person name="Shea T."/>
            <person name="Bowers K."/>
            <person name="McGinley-Smith S."/>
            <person name="Mohammad A.W."/>
            <person name="Gnirke A."/>
            <person name="Yurkov A.M."/>
            <person name="Nowrousian M."/>
            <person name="Sun S."/>
            <person name="Cuomo C.A."/>
            <person name="Heitman J."/>
        </authorList>
    </citation>
    <scope>NUCLEOTIDE SEQUENCE [LARGE SCALE GENOMIC DNA]</scope>
    <source>
        <strain evidence="12 13">CBS 6074</strain>
    </source>
</reference>
<keyword evidence="4 10" id="KW-0853">WD repeat</keyword>
<dbReference type="InterPro" id="IPR015943">
    <property type="entry name" value="WD40/YVTN_repeat-like_dom_sf"/>
</dbReference>
<dbReference type="PANTHER" id="PTHR10709:SF2">
    <property type="entry name" value="ACTIN-RELATED PROTEIN 2_3 COMPLEX SUBUNIT"/>
    <property type="match status" value="1"/>
</dbReference>
<dbReference type="Proteomes" id="UP001355207">
    <property type="component" value="Chromosome 8"/>
</dbReference>
<evidence type="ECO:0000256" key="2">
    <source>
        <dbReference type="ARBA" id="ARBA00006260"/>
    </source>
</evidence>
<evidence type="ECO:0000256" key="3">
    <source>
        <dbReference type="ARBA" id="ARBA00022490"/>
    </source>
</evidence>
<dbReference type="RefSeq" id="XP_066077802.1">
    <property type="nucleotide sequence ID" value="XM_066221705.1"/>
</dbReference>
<protein>
    <recommendedName>
        <fullName evidence="8">Arp2/3 complex 41 kDa subunit</fullName>
    </recommendedName>
    <alternativeName>
        <fullName evidence="9">p41-ARC</fullName>
    </alternativeName>
</protein>
<keyword evidence="5" id="KW-0677">Repeat</keyword>
<dbReference type="InterPro" id="IPR017383">
    <property type="entry name" value="ARPC1"/>
</dbReference>
<organism evidence="12 13">
    <name type="scientific">Kwoniella dendrophila CBS 6074</name>
    <dbReference type="NCBI Taxonomy" id="1295534"/>
    <lineage>
        <taxon>Eukaryota</taxon>
        <taxon>Fungi</taxon>
        <taxon>Dikarya</taxon>
        <taxon>Basidiomycota</taxon>
        <taxon>Agaricomycotina</taxon>
        <taxon>Tremellomycetes</taxon>
        <taxon>Tremellales</taxon>
        <taxon>Cryptococcaceae</taxon>
        <taxon>Kwoniella</taxon>
    </lineage>
</organism>
<evidence type="ECO:0000256" key="7">
    <source>
        <dbReference type="ARBA" id="ARBA00023212"/>
    </source>
</evidence>
<dbReference type="Gene3D" id="2.130.10.10">
    <property type="entry name" value="YVTN repeat-like/Quinoprotein amine dehydrogenase"/>
    <property type="match status" value="1"/>
</dbReference>